<protein>
    <recommendedName>
        <fullName evidence="14">Transcription-repair coupling factor</fullName>
    </recommendedName>
</protein>
<dbReference type="NCBIfam" id="TIGR00580">
    <property type="entry name" value="mfd"/>
    <property type="match status" value="1"/>
</dbReference>
<keyword evidence="3" id="KW-0547">Nucleotide-binding</keyword>
<dbReference type="InterPro" id="IPR005118">
    <property type="entry name" value="TRCF_C"/>
</dbReference>
<dbReference type="Pfam" id="PF00270">
    <property type="entry name" value="DEAD"/>
    <property type="match status" value="1"/>
</dbReference>
<dbReference type="GO" id="GO:0006281">
    <property type="term" value="P:DNA repair"/>
    <property type="evidence" value="ECO:0007669"/>
    <property type="project" value="UniProtKB-KW"/>
</dbReference>
<evidence type="ECO:0000256" key="3">
    <source>
        <dbReference type="ARBA" id="ARBA00022741"/>
    </source>
</evidence>
<dbReference type="AlphaFoldDB" id="A0A094QDC0"/>
<evidence type="ECO:0000259" key="12">
    <source>
        <dbReference type="PROSITE" id="PS51194"/>
    </source>
</evidence>
<dbReference type="Gene3D" id="3.40.50.11180">
    <property type="match status" value="1"/>
</dbReference>
<comment type="subcellular location">
    <subcellularLocation>
        <location evidence="1">Cytoplasm</location>
    </subcellularLocation>
</comment>
<evidence type="ECO:0000256" key="10">
    <source>
        <dbReference type="SAM" id="MobiDB-lite"/>
    </source>
</evidence>
<evidence type="ECO:0000256" key="2">
    <source>
        <dbReference type="ARBA" id="ARBA00022490"/>
    </source>
</evidence>
<keyword evidence="8" id="KW-0238">DNA-binding</keyword>
<dbReference type="PROSITE" id="PS51194">
    <property type="entry name" value="HELICASE_CTER"/>
    <property type="match status" value="1"/>
</dbReference>
<evidence type="ECO:0000259" key="11">
    <source>
        <dbReference type="PROSITE" id="PS51192"/>
    </source>
</evidence>
<evidence type="ECO:0000256" key="8">
    <source>
        <dbReference type="ARBA" id="ARBA00023125"/>
    </source>
</evidence>
<dbReference type="Gene3D" id="3.90.1150.50">
    <property type="entry name" value="Transcription-repair-coupling factor, D7 domain"/>
    <property type="match status" value="1"/>
</dbReference>
<organism evidence="13">
    <name type="scientific">freshwater metagenome</name>
    <dbReference type="NCBI Taxonomy" id="449393"/>
    <lineage>
        <taxon>unclassified sequences</taxon>
        <taxon>metagenomes</taxon>
        <taxon>ecological metagenomes</taxon>
    </lineage>
</organism>
<dbReference type="InterPro" id="IPR047112">
    <property type="entry name" value="RecG/Mfd"/>
</dbReference>
<feature type="domain" description="Helicase C-terminal" evidence="12">
    <location>
        <begin position="803"/>
        <end position="957"/>
    </location>
</feature>
<evidence type="ECO:0000256" key="7">
    <source>
        <dbReference type="ARBA" id="ARBA00022840"/>
    </source>
</evidence>
<evidence type="ECO:0000313" key="13">
    <source>
        <dbReference type="EMBL" id="KGA20189.1"/>
    </source>
</evidence>
<reference evidence="13" key="1">
    <citation type="submission" date="2014-05" db="EMBL/GenBank/DDBJ databases">
        <title>Key roles for freshwater Actinobacteria revealed by deep metagenomic sequencing.</title>
        <authorList>
            <person name="Ghai R."/>
            <person name="Mizuno C.M."/>
            <person name="Picazo A."/>
            <person name="Camacho A."/>
            <person name="Rodriguez-Valera F."/>
        </authorList>
    </citation>
    <scope>NUCLEOTIDE SEQUENCE</scope>
</reference>
<dbReference type="InterPro" id="IPR001650">
    <property type="entry name" value="Helicase_C-like"/>
</dbReference>
<dbReference type="FunFam" id="3.40.50.300:FF:000300">
    <property type="entry name" value="Transcription-repair-coupling factor"/>
    <property type="match status" value="1"/>
</dbReference>
<gene>
    <name evidence="13" type="ORF">GM50_2930</name>
</gene>
<dbReference type="Pfam" id="PF02559">
    <property type="entry name" value="CarD_TRCF_RID"/>
    <property type="match status" value="1"/>
</dbReference>
<dbReference type="SMART" id="SM01058">
    <property type="entry name" value="CarD_TRCF"/>
    <property type="match status" value="1"/>
</dbReference>
<dbReference type="SUPFAM" id="SSF143517">
    <property type="entry name" value="TRCF domain-like"/>
    <property type="match status" value="1"/>
</dbReference>
<dbReference type="InterPro" id="IPR036101">
    <property type="entry name" value="CarD-like/TRCF_RID_sf"/>
</dbReference>
<keyword evidence="4" id="KW-0227">DNA damage</keyword>
<dbReference type="GO" id="GO:0005524">
    <property type="term" value="F:ATP binding"/>
    <property type="evidence" value="ECO:0007669"/>
    <property type="project" value="UniProtKB-KW"/>
</dbReference>
<dbReference type="SMART" id="SM00487">
    <property type="entry name" value="DEXDc"/>
    <property type="match status" value="1"/>
</dbReference>
<keyword evidence="7" id="KW-0067">ATP-binding</keyword>
<dbReference type="SUPFAM" id="SSF141259">
    <property type="entry name" value="CarD-like"/>
    <property type="match status" value="1"/>
</dbReference>
<dbReference type="PROSITE" id="PS51192">
    <property type="entry name" value="HELICASE_ATP_BIND_1"/>
    <property type="match status" value="1"/>
</dbReference>
<dbReference type="GO" id="GO:0016787">
    <property type="term" value="F:hydrolase activity"/>
    <property type="evidence" value="ECO:0007669"/>
    <property type="project" value="UniProtKB-KW"/>
</dbReference>
<feature type="region of interest" description="Disordered" evidence="10">
    <location>
        <begin position="453"/>
        <end position="472"/>
    </location>
</feature>
<dbReference type="GO" id="GO:0003684">
    <property type="term" value="F:damaged DNA binding"/>
    <property type="evidence" value="ECO:0007669"/>
    <property type="project" value="InterPro"/>
</dbReference>
<dbReference type="InterPro" id="IPR004576">
    <property type="entry name" value="Mfd"/>
</dbReference>
<dbReference type="FunFam" id="3.40.50.300:FF:000546">
    <property type="entry name" value="Transcription-repair-coupling factor"/>
    <property type="match status" value="1"/>
</dbReference>
<dbReference type="InterPro" id="IPR014001">
    <property type="entry name" value="Helicase_ATP-bd"/>
</dbReference>
<keyword evidence="5" id="KW-0378">Hydrolase</keyword>
<dbReference type="PANTHER" id="PTHR47964:SF1">
    <property type="entry name" value="ATP-DEPENDENT DNA HELICASE HOMOLOG RECG, CHLOROPLASTIC"/>
    <property type="match status" value="1"/>
</dbReference>
<feature type="domain" description="Helicase ATP-binding" evidence="11">
    <location>
        <begin position="621"/>
        <end position="782"/>
    </location>
</feature>
<sequence length="1162" mass="128204">MRGVISAIEINPEVNDALLHSSKIIAPSSSYPFLLAARAKECPLLVITSSSRSAEDLAHELRELHDVVLEFPAWETLPHERLSPRSDTVARRVATLNSLATPHAGHPIVITPVRGAIHRFISAISSQPLLTLEVGQEISLTNLVEHLVLNAYSRTDLVEKRGEFAVRGGIIDVFFPLAIHPVRIDFLGDEIEEMKYFDVSDQRTQTPVTEKIEILPCREFILTPKVQERAGKLESKYPSASEILGKIAQGISCDGMESLVPMLIDELETIISRMPTKSEVIFIDDERIKSRTADLIATNDEFFQAAWSSASIGATAPLPVEATTYLDWDELHAVIVEAGLTARSLNSFGSDLDTSVTFLDFTAIEPMRGDSDRVIELLRTGLSTQQSVIFSASGHGMIERFAGVFRAADLPVKVIQTLNEIPAKGAIHLCQSTIAHGFSTEDYGILYVTERDLSGSKSSGRDSAKMPSKRKQAVDPLELKAGDFIVHEQHGIGRYIEMTARTVNTVTREYLVIEYASAKRGQPGDRIFVPTDSLEQVSKYIGGESPTVHRIGSGEWQKAKGRARKAVKAIAGELIRLYAARTSAPGFAFSPDTPWQRELEDAFSYIETPDQLSTIEDVKQDMERPYPMDRIICGDVGYGKTEIAIRAAFKAVQDGKQVAVLVPTTLLVQQHTKTFTERYAGFPIKVAGLSRFNSVKETKAILDETLNGSADVIIGTHRLLSQDVVFKDLGLVIVDEEQRFGVEQKESLKKLRTTVDVLAMSATPIPRTLEMAVTGIREMSTITTPPEERHPILTYVGPADDAQIRAAIHRELLRDGQIFYLHNRVESIDRAAAKIQELVPEARIRVAHGQMSEGALEDVILAFWNRDFDVLVCTTIVESGLDIANANTLIVERADNFGLSQLHQLRGRVGRGRERAYAYFLYPADQPLSEVALDRLKTIATNTDLGAGMRVALKDLEIRGAGNLLGGEQSGHIADVGFDLYMRMVGEAVHDYKAGIIATDEKNHECKVELPVNAHLSAEYVPGERLRLDLYRRLADVATQSDVDAIEGELHDRFGPLPEEAQVLLKVAALRAQAKALGITELVSTGKYLRITPLPLPESKQLRLTRLYPGSLYKNATESVMVTIPKPSGWSPSNLSPQMGDTSLLVWISTALEELTTKERKP</sequence>
<dbReference type="InterPro" id="IPR041471">
    <property type="entry name" value="UvrB_inter"/>
</dbReference>
<accession>A0A094QDC0</accession>
<dbReference type="Gene3D" id="2.40.10.170">
    <property type="match status" value="1"/>
</dbReference>
<name>A0A094QDC0_9ZZZZ</name>
<dbReference type="SUPFAM" id="SSF52540">
    <property type="entry name" value="P-loop containing nucleoside triphosphate hydrolases"/>
    <property type="match status" value="4"/>
</dbReference>
<keyword evidence="6" id="KW-0347">Helicase</keyword>
<evidence type="ECO:0008006" key="14">
    <source>
        <dbReference type="Google" id="ProtNLM"/>
    </source>
</evidence>
<proteinExistence type="inferred from homology"/>
<dbReference type="SMART" id="SM00490">
    <property type="entry name" value="HELICc"/>
    <property type="match status" value="1"/>
</dbReference>
<dbReference type="Pfam" id="PF00271">
    <property type="entry name" value="Helicase_C"/>
    <property type="match status" value="1"/>
</dbReference>
<dbReference type="Gene3D" id="3.40.50.300">
    <property type="entry name" value="P-loop containing nucleotide triphosphate hydrolases"/>
    <property type="match status" value="2"/>
</dbReference>
<dbReference type="InterPro" id="IPR037235">
    <property type="entry name" value="TRCF-like_C_D7"/>
</dbReference>
<keyword evidence="2" id="KW-0963">Cytoplasm</keyword>
<feature type="compositionally biased region" description="Basic and acidic residues" evidence="10">
    <location>
        <begin position="453"/>
        <end position="464"/>
    </location>
</feature>
<evidence type="ECO:0000256" key="6">
    <source>
        <dbReference type="ARBA" id="ARBA00022806"/>
    </source>
</evidence>
<dbReference type="PANTHER" id="PTHR47964">
    <property type="entry name" value="ATP-DEPENDENT DNA HELICASE HOMOLOG RECG, CHLOROPLASTIC"/>
    <property type="match status" value="1"/>
</dbReference>
<dbReference type="InterPro" id="IPR027417">
    <property type="entry name" value="P-loop_NTPase"/>
</dbReference>
<evidence type="ECO:0000256" key="1">
    <source>
        <dbReference type="ARBA" id="ARBA00004496"/>
    </source>
</evidence>
<dbReference type="GO" id="GO:0003678">
    <property type="term" value="F:DNA helicase activity"/>
    <property type="evidence" value="ECO:0007669"/>
    <property type="project" value="TreeGrafter"/>
</dbReference>
<dbReference type="InterPro" id="IPR011545">
    <property type="entry name" value="DEAD/DEAH_box_helicase_dom"/>
</dbReference>
<dbReference type="Gene3D" id="3.30.2060.10">
    <property type="entry name" value="Penicillin-binding protein 1b domain"/>
    <property type="match status" value="1"/>
</dbReference>
<dbReference type="GO" id="GO:0005737">
    <property type="term" value="C:cytoplasm"/>
    <property type="evidence" value="ECO:0007669"/>
    <property type="project" value="UniProtKB-SubCell"/>
</dbReference>
<dbReference type="Pfam" id="PF03461">
    <property type="entry name" value="TRCF"/>
    <property type="match status" value="1"/>
</dbReference>
<evidence type="ECO:0000256" key="5">
    <source>
        <dbReference type="ARBA" id="ARBA00022801"/>
    </source>
</evidence>
<dbReference type="InterPro" id="IPR003711">
    <property type="entry name" value="CarD-like/TRCF_RID"/>
</dbReference>
<dbReference type="Pfam" id="PF17757">
    <property type="entry name" value="UvrB_inter"/>
    <property type="match status" value="1"/>
</dbReference>
<dbReference type="CDD" id="cd17991">
    <property type="entry name" value="DEXHc_TRCF"/>
    <property type="match status" value="1"/>
</dbReference>
<dbReference type="EMBL" id="JNSK01000005">
    <property type="protein sequence ID" value="KGA20189.1"/>
    <property type="molecule type" value="Genomic_DNA"/>
</dbReference>
<keyword evidence="9" id="KW-0234">DNA repair</keyword>
<dbReference type="SMART" id="SM00982">
    <property type="entry name" value="TRCF"/>
    <property type="match status" value="1"/>
</dbReference>
<dbReference type="HAMAP" id="MF_00969">
    <property type="entry name" value="TRCF"/>
    <property type="match status" value="1"/>
</dbReference>
<evidence type="ECO:0000256" key="4">
    <source>
        <dbReference type="ARBA" id="ARBA00022763"/>
    </source>
</evidence>
<evidence type="ECO:0000256" key="9">
    <source>
        <dbReference type="ARBA" id="ARBA00023204"/>
    </source>
</evidence>
<comment type="caution">
    <text evidence="13">The sequence shown here is derived from an EMBL/GenBank/DDBJ whole genome shotgun (WGS) entry which is preliminary data.</text>
</comment>